<dbReference type="AlphaFoldDB" id="A0A0N4Z7P5"/>
<evidence type="ECO:0000256" key="3">
    <source>
        <dbReference type="ARBA" id="ARBA00022694"/>
    </source>
</evidence>
<dbReference type="Proteomes" id="UP000038045">
    <property type="component" value="Unplaced"/>
</dbReference>
<dbReference type="SUPFAM" id="SSF53032">
    <property type="entry name" value="tRNA-intron endonuclease catalytic domain-like"/>
    <property type="match status" value="1"/>
</dbReference>
<dbReference type="InterPro" id="IPR036167">
    <property type="entry name" value="tRNA_intron_Endo_cat-like_sf"/>
</dbReference>
<dbReference type="Gene3D" id="3.40.1350.10">
    <property type="match status" value="1"/>
</dbReference>
<protein>
    <recommendedName>
        <fullName evidence="2">tRNA-intron lyase</fullName>
        <ecNumber evidence="2">4.6.1.16</ecNumber>
    </recommendedName>
</protein>
<dbReference type="GO" id="GO:0003676">
    <property type="term" value="F:nucleic acid binding"/>
    <property type="evidence" value="ECO:0007669"/>
    <property type="project" value="InterPro"/>
</dbReference>
<name>A0A0N4Z7P5_PARTI</name>
<dbReference type="WBParaSite" id="PTRK_0000319700.1">
    <property type="protein sequence ID" value="PTRK_0000319700.1"/>
    <property type="gene ID" value="PTRK_0000319700"/>
</dbReference>
<comment type="similarity">
    <text evidence="1">Belongs to the tRNA-intron endonuclease family.</text>
</comment>
<keyword evidence="7" id="KW-1185">Reference proteome</keyword>
<proteinExistence type="inferred from homology"/>
<evidence type="ECO:0000259" key="6">
    <source>
        <dbReference type="Pfam" id="PF01974"/>
    </source>
</evidence>
<evidence type="ECO:0000256" key="1">
    <source>
        <dbReference type="ARBA" id="ARBA00008078"/>
    </source>
</evidence>
<keyword evidence="4" id="KW-0456">Lyase</keyword>
<evidence type="ECO:0000256" key="4">
    <source>
        <dbReference type="ARBA" id="ARBA00023239"/>
    </source>
</evidence>
<dbReference type="PANTHER" id="PTHR13070">
    <property type="entry name" value="TRNA-SPLICING ENDONUCLEASE SUBUNIT SEN34-RELATED"/>
    <property type="match status" value="1"/>
</dbReference>
<dbReference type="EC" id="4.6.1.16" evidence="2"/>
<evidence type="ECO:0000256" key="2">
    <source>
        <dbReference type="ARBA" id="ARBA00012573"/>
    </source>
</evidence>
<keyword evidence="3" id="KW-0819">tRNA processing</keyword>
<evidence type="ECO:0000313" key="8">
    <source>
        <dbReference type="WBParaSite" id="PTRK_0000319700.1"/>
    </source>
</evidence>
<feature type="domain" description="tRNA intron endonuclease catalytic" evidence="6">
    <location>
        <begin position="264"/>
        <end position="341"/>
    </location>
</feature>
<reference evidence="8" key="1">
    <citation type="submission" date="2017-02" db="UniProtKB">
        <authorList>
            <consortium name="WormBaseParasite"/>
        </authorList>
    </citation>
    <scope>IDENTIFICATION</scope>
</reference>
<evidence type="ECO:0000313" key="7">
    <source>
        <dbReference type="Proteomes" id="UP000038045"/>
    </source>
</evidence>
<dbReference type="InterPro" id="IPR006677">
    <property type="entry name" value="tRNA_intron_Endonuc_cat-like"/>
</dbReference>
<comment type="catalytic activity">
    <reaction evidence="5">
        <text>pretRNA = a 3'-half-tRNA molecule with a 5'-OH end + a 5'-half-tRNA molecule with a 2',3'-cyclic phosphate end + an intron with a 2',3'-cyclic phosphate and a 5'-hydroxyl terminus.</text>
        <dbReference type="EC" id="4.6.1.16"/>
    </reaction>
</comment>
<dbReference type="GO" id="GO:0000213">
    <property type="term" value="F:tRNA-intron lyase activity"/>
    <property type="evidence" value="ECO:0007669"/>
    <property type="project" value="UniProtKB-EC"/>
</dbReference>
<dbReference type="GO" id="GO:0000379">
    <property type="term" value="P:tRNA-type intron splice site recognition and cleavage"/>
    <property type="evidence" value="ECO:0007669"/>
    <property type="project" value="TreeGrafter"/>
</dbReference>
<organism evidence="7 8">
    <name type="scientific">Parastrongyloides trichosuri</name>
    <name type="common">Possum-specific nematode worm</name>
    <dbReference type="NCBI Taxonomy" id="131310"/>
    <lineage>
        <taxon>Eukaryota</taxon>
        <taxon>Metazoa</taxon>
        <taxon>Ecdysozoa</taxon>
        <taxon>Nematoda</taxon>
        <taxon>Chromadorea</taxon>
        <taxon>Rhabditida</taxon>
        <taxon>Tylenchina</taxon>
        <taxon>Panagrolaimomorpha</taxon>
        <taxon>Strongyloidoidea</taxon>
        <taxon>Strongyloididae</taxon>
        <taxon>Parastrongyloides</taxon>
    </lineage>
</organism>
<sequence length="359" mass="42010">MTIFPSIPLFYMNQQTKDQSNYDSLLNETYPTTSTYGDTLSWKYDNSPFVNQSTFVMNGESLLDKEDILNEDDLLNVYNFISVDYDIPYRVNKVFIIVVMEDDGNYYIYHDRDAKIAYEKFRIYGEFNKLHVKDPKYLSIPIRLSRIQVEVLVEQGLCMVCERIVKDDCKGGMYVPIPLPDDEEIRFNAIKAVSGRKRKYGNLNEPLDIGEEELEITIGELRRKYEERRRFIREGTLEHHILGCCYKRCSLPFDKTGLVENADSLMVFRDLWRKGFWLVNGINFGCNYLAYDKNPISNHSKFMVLITSTSNTIIPLQLISTLRVSTQVNKDILLAIVDRENLLPYYTVMKWWKGDSIEK</sequence>
<dbReference type="CDD" id="cd22363">
    <property type="entry name" value="tRNA-intron_lyase_C"/>
    <property type="match status" value="1"/>
</dbReference>
<dbReference type="InterPro" id="IPR011856">
    <property type="entry name" value="tRNA_endonuc-like_dom_sf"/>
</dbReference>
<dbReference type="Pfam" id="PF01974">
    <property type="entry name" value="tRNA_int_endo"/>
    <property type="match status" value="1"/>
</dbReference>
<accession>A0A0N4Z7P5</accession>
<evidence type="ECO:0000256" key="5">
    <source>
        <dbReference type="ARBA" id="ARBA00034031"/>
    </source>
</evidence>
<dbReference type="STRING" id="131310.A0A0N4Z7P5"/>
<dbReference type="GO" id="GO:0005634">
    <property type="term" value="C:nucleus"/>
    <property type="evidence" value="ECO:0007669"/>
    <property type="project" value="UniProtKB-ARBA"/>
</dbReference>
<dbReference type="PANTHER" id="PTHR13070:SF0">
    <property type="entry name" value="TRNA-SPLICING ENDONUCLEASE SUBUNIT SEN34"/>
    <property type="match status" value="1"/>
</dbReference>